<dbReference type="EMBL" id="RJUF01000022">
    <property type="protein sequence ID" value="MCP9763166.1"/>
    <property type="molecule type" value="Genomic_DNA"/>
</dbReference>
<dbReference type="GO" id="GO:0005886">
    <property type="term" value="C:plasma membrane"/>
    <property type="evidence" value="ECO:0007669"/>
    <property type="project" value="UniProtKB-SubCell"/>
</dbReference>
<evidence type="ECO:0000256" key="2">
    <source>
        <dbReference type="ARBA" id="ARBA00022475"/>
    </source>
</evidence>
<keyword evidence="5 6" id="KW-0472">Membrane</keyword>
<keyword evidence="4 6" id="KW-1133">Transmembrane helix</keyword>
<keyword evidence="2" id="KW-1003">Cell membrane</keyword>
<sequence length="278" mass="30570">MASGSFETKQKKIGAFSIWAIGVGLVISGESFGWNLGWAITGPIGFFVPVLVTAILYYALVLCLIELACVYPNADGPHIYIKNAFGKKWAEIISILILFEFLFVNPAIATSIGEYLGFLTDHLEKTNWIATGFIAFFCLVSLFNFNLGVQVIITLTLLAIFELLIFSGAIVSEFSFSNLSQNKQFGELTFDSFVRAMPFAIWMFLAIEGISIVSKNTEQEKLRKTLGIGYKSAFWTLAILATMVLLLAAGGINLNPENWEIISKDNHPMPATLALILG</sequence>
<organism evidence="8 9">
    <name type="scientific">Lacihabitans soyangensis</name>
    <dbReference type="NCBI Taxonomy" id="869394"/>
    <lineage>
        <taxon>Bacteria</taxon>
        <taxon>Pseudomonadati</taxon>
        <taxon>Bacteroidota</taxon>
        <taxon>Cytophagia</taxon>
        <taxon>Cytophagales</taxon>
        <taxon>Leadbetterellaceae</taxon>
        <taxon>Lacihabitans</taxon>
    </lineage>
</organism>
<proteinExistence type="predicted"/>
<feature type="transmembrane region" description="Helical" evidence="6">
    <location>
        <begin position="128"/>
        <end position="145"/>
    </location>
</feature>
<dbReference type="GO" id="GO:0022857">
    <property type="term" value="F:transmembrane transporter activity"/>
    <property type="evidence" value="ECO:0007669"/>
    <property type="project" value="InterPro"/>
</dbReference>
<keyword evidence="9" id="KW-1185">Reference proteome</keyword>
<dbReference type="Gene3D" id="1.20.1740.10">
    <property type="entry name" value="Amino acid/polyamine transporter I"/>
    <property type="match status" value="1"/>
</dbReference>
<name>A0AAE3KTE1_9BACT</name>
<feature type="transmembrane region" description="Helical" evidence="6">
    <location>
        <begin position="234"/>
        <end position="254"/>
    </location>
</feature>
<reference evidence="8 9" key="1">
    <citation type="submission" date="2018-11" db="EMBL/GenBank/DDBJ databases">
        <title>Novel bacteria species description.</title>
        <authorList>
            <person name="Han J.-H."/>
        </authorList>
    </citation>
    <scope>NUCLEOTIDE SEQUENCE [LARGE SCALE GENOMIC DNA]</scope>
    <source>
        <strain evidence="8 9">KCTC23259</strain>
    </source>
</reference>
<dbReference type="AlphaFoldDB" id="A0AAE3KTE1"/>
<evidence type="ECO:0000256" key="5">
    <source>
        <dbReference type="ARBA" id="ARBA00023136"/>
    </source>
</evidence>
<evidence type="ECO:0000313" key="9">
    <source>
        <dbReference type="Proteomes" id="UP001204144"/>
    </source>
</evidence>
<feature type="transmembrane region" description="Helical" evidence="6">
    <location>
        <begin position="152"/>
        <end position="172"/>
    </location>
</feature>
<comment type="caution">
    <text evidence="8">The sequence shown here is derived from an EMBL/GenBank/DDBJ whole genome shotgun (WGS) entry which is preliminary data.</text>
</comment>
<dbReference type="InterPro" id="IPR050367">
    <property type="entry name" value="APC_superfamily"/>
</dbReference>
<dbReference type="InterPro" id="IPR002293">
    <property type="entry name" value="AA/rel_permease1"/>
</dbReference>
<feature type="transmembrane region" description="Helical" evidence="6">
    <location>
        <begin position="12"/>
        <end position="34"/>
    </location>
</feature>
<dbReference type="Pfam" id="PF13520">
    <property type="entry name" value="AA_permease_2"/>
    <property type="match status" value="1"/>
</dbReference>
<evidence type="ECO:0000256" key="3">
    <source>
        <dbReference type="ARBA" id="ARBA00022692"/>
    </source>
</evidence>
<dbReference type="PANTHER" id="PTHR42770">
    <property type="entry name" value="AMINO ACID TRANSPORTER-RELATED"/>
    <property type="match status" value="1"/>
</dbReference>
<evidence type="ECO:0000313" key="8">
    <source>
        <dbReference type="EMBL" id="MCP9764302.1"/>
    </source>
</evidence>
<comment type="subcellular location">
    <subcellularLocation>
        <location evidence="1">Cell membrane</location>
        <topology evidence="1">Multi-pass membrane protein</topology>
    </subcellularLocation>
</comment>
<feature type="transmembrane region" description="Helical" evidence="6">
    <location>
        <begin position="89"/>
        <end position="108"/>
    </location>
</feature>
<evidence type="ECO:0000256" key="6">
    <source>
        <dbReference type="SAM" id="Phobius"/>
    </source>
</evidence>
<evidence type="ECO:0000313" key="7">
    <source>
        <dbReference type="EMBL" id="MCP9763166.1"/>
    </source>
</evidence>
<evidence type="ECO:0000256" key="4">
    <source>
        <dbReference type="ARBA" id="ARBA00022989"/>
    </source>
</evidence>
<gene>
    <name evidence="7" type="ORF">EGI31_09375</name>
    <name evidence="8" type="ORF">EGI31_15255</name>
</gene>
<feature type="transmembrane region" description="Helical" evidence="6">
    <location>
        <begin position="192"/>
        <end position="213"/>
    </location>
</feature>
<dbReference type="EMBL" id="RJUF01000144">
    <property type="protein sequence ID" value="MCP9764302.1"/>
    <property type="molecule type" value="Genomic_DNA"/>
</dbReference>
<dbReference type="RefSeq" id="WP_255036953.1">
    <property type="nucleotide sequence ID" value="NZ_RJUF01000022.1"/>
</dbReference>
<protein>
    <submittedName>
        <fullName evidence="8">Amino acid permease</fullName>
    </submittedName>
</protein>
<keyword evidence="3 6" id="KW-0812">Transmembrane</keyword>
<accession>A0AAE3KTE1</accession>
<evidence type="ECO:0000256" key="1">
    <source>
        <dbReference type="ARBA" id="ARBA00004651"/>
    </source>
</evidence>
<dbReference type="Proteomes" id="UP001204144">
    <property type="component" value="Unassembled WGS sequence"/>
</dbReference>
<dbReference type="PANTHER" id="PTHR42770:SF7">
    <property type="entry name" value="MEMBRANE PROTEIN"/>
    <property type="match status" value="1"/>
</dbReference>
<feature type="transmembrane region" description="Helical" evidence="6">
    <location>
        <begin position="46"/>
        <end position="68"/>
    </location>
</feature>